<reference evidence="2 3" key="1">
    <citation type="submission" date="2019-09" db="EMBL/GenBank/DDBJ databases">
        <authorList>
            <person name="Wang X."/>
        </authorList>
    </citation>
    <scope>NUCLEOTIDE SEQUENCE [LARGE SCALE GENOMIC DNA]</scope>
    <source>
        <strain evidence="2 3">CICC 11023</strain>
    </source>
</reference>
<dbReference type="SUPFAM" id="SSF53474">
    <property type="entry name" value="alpha/beta-Hydrolases"/>
    <property type="match status" value="1"/>
</dbReference>
<dbReference type="Pfam" id="PF12697">
    <property type="entry name" value="Abhydrolase_6"/>
    <property type="match status" value="1"/>
</dbReference>
<dbReference type="EMBL" id="VXLC01000008">
    <property type="protein sequence ID" value="KAA8887069.1"/>
    <property type="molecule type" value="Genomic_DNA"/>
</dbReference>
<keyword evidence="3" id="KW-1185">Reference proteome</keyword>
<dbReference type="GO" id="GO:0016787">
    <property type="term" value="F:hydrolase activity"/>
    <property type="evidence" value="ECO:0007669"/>
    <property type="project" value="UniProtKB-KW"/>
</dbReference>
<dbReference type="InterPro" id="IPR000073">
    <property type="entry name" value="AB_hydrolase_1"/>
</dbReference>
<accession>A0A5N0EEU6</accession>
<keyword evidence="2" id="KW-0378">Hydrolase</keyword>
<comment type="caution">
    <text evidence="2">The sequence shown here is derived from an EMBL/GenBank/DDBJ whole genome shotgun (WGS) entry which is preliminary data.</text>
</comment>
<protein>
    <submittedName>
        <fullName evidence="2">Alpha/beta hydrolase</fullName>
    </submittedName>
</protein>
<dbReference type="InterPro" id="IPR029058">
    <property type="entry name" value="AB_hydrolase_fold"/>
</dbReference>
<feature type="domain" description="AB hydrolase-1" evidence="1">
    <location>
        <begin position="35"/>
        <end position="276"/>
    </location>
</feature>
<gene>
    <name evidence="2" type="ORF">F3087_19315</name>
</gene>
<dbReference type="Proteomes" id="UP000323876">
    <property type="component" value="Unassembled WGS sequence"/>
</dbReference>
<proteinExistence type="predicted"/>
<evidence type="ECO:0000313" key="2">
    <source>
        <dbReference type="EMBL" id="KAA8887069.1"/>
    </source>
</evidence>
<dbReference type="PANTHER" id="PTHR43194:SF2">
    <property type="entry name" value="PEROXISOMAL MEMBRANE PROTEIN LPX1"/>
    <property type="match status" value="1"/>
</dbReference>
<evidence type="ECO:0000313" key="3">
    <source>
        <dbReference type="Proteomes" id="UP000323876"/>
    </source>
</evidence>
<dbReference type="PANTHER" id="PTHR43194">
    <property type="entry name" value="HYDROLASE ALPHA/BETA FOLD FAMILY"/>
    <property type="match status" value="1"/>
</dbReference>
<sequence length="284" mass="30611">MRSNTVESIEFETGSVWSSDGTPIGYRRIGRGPGVILVHGAMMTGRMFDGLARALAQDFTVYAPDRRGRGMSGTVGPDYGIEAEIEDLAAVLRETGARYVFGLSSGAVIALRSALALPQISKLALYEPPLSVGGVSPLTWAPRFERELDEGRIAAAFATILQGTADVRSFASLPRFVLRPLTTLMMRLDIGAGMPVRDLVPTGRYDVQIVRNAGVRWADVSELRCDTLLLGGSKSVGYLKPALDQLHTVLPDAGYVMLPGVGHTAAFTDEQPELVAVELRRFFG</sequence>
<name>A0A5N0EEU6_9NOCA</name>
<organism evidence="2 3">
    <name type="scientific">Nocardia colli</name>
    <dbReference type="NCBI Taxonomy" id="2545717"/>
    <lineage>
        <taxon>Bacteria</taxon>
        <taxon>Bacillati</taxon>
        <taxon>Actinomycetota</taxon>
        <taxon>Actinomycetes</taxon>
        <taxon>Mycobacteriales</taxon>
        <taxon>Nocardiaceae</taxon>
        <taxon>Nocardia</taxon>
    </lineage>
</organism>
<dbReference type="Gene3D" id="3.40.50.1820">
    <property type="entry name" value="alpha/beta hydrolase"/>
    <property type="match status" value="1"/>
</dbReference>
<evidence type="ECO:0000259" key="1">
    <source>
        <dbReference type="Pfam" id="PF12697"/>
    </source>
</evidence>
<dbReference type="AlphaFoldDB" id="A0A5N0EEU6"/>
<dbReference type="InterPro" id="IPR050228">
    <property type="entry name" value="Carboxylesterase_BioH"/>
</dbReference>
<dbReference type="OrthoDB" id="4222986at2"/>